<dbReference type="Proteomes" id="UP000469430">
    <property type="component" value="Unassembled WGS sequence"/>
</dbReference>
<dbReference type="AlphaFoldDB" id="A0A6I4TR49"/>
<comment type="caution">
    <text evidence="1">The sequence shown here is derived from an EMBL/GenBank/DDBJ whole genome shotgun (WGS) entry which is preliminary data.</text>
</comment>
<gene>
    <name evidence="1" type="ORF">GRI97_01180</name>
</gene>
<dbReference type="RefSeq" id="WP_377018552.1">
    <property type="nucleotide sequence ID" value="NZ_JBHSCP010000001.1"/>
</dbReference>
<accession>A0A6I4TR49</accession>
<name>A0A6I4TR49_9SPHN</name>
<protein>
    <submittedName>
        <fullName evidence="1">Uncharacterized protein</fullName>
    </submittedName>
</protein>
<evidence type="ECO:0000313" key="1">
    <source>
        <dbReference type="EMBL" id="MXO97600.1"/>
    </source>
</evidence>
<dbReference type="EMBL" id="WTYJ01000001">
    <property type="protein sequence ID" value="MXO97600.1"/>
    <property type="molecule type" value="Genomic_DNA"/>
</dbReference>
<sequence>MNAIKDRLPCRLDQLLQPLLQPVPVFEERQAVIEIHYRKHDLKVVERLKGGHRKPHAVDVGVGNNLVSSVPKAIM</sequence>
<evidence type="ECO:0000313" key="2">
    <source>
        <dbReference type="Proteomes" id="UP000469430"/>
    </source>
</evidence>
<keyword evidence="2" id="KW-1185">Reference proteome</keyword>
<organism evidence="1 2">
    <name type="scientific">Croceibacterium xixiisoli</name>
    <dbReference type="NCBI Taxonomy" id="1476466"/>
    <lineage>
        <taxon>Bacteria</taxon>
        <taxon>Pseudomonadati</taxon>
        <taxon>Pseudomonadota</taxon>
        <taxon>Alphaproteobacteria</taxon>
        <taxon>Sphingomonadales</taxon>
        <taxon>Erythrobacteraceae</taxon>
        <taxon>Croceibacterium</taxon>
    </lineage>
</organism>
<reference evidence="1 2" key="1">
    <citation type="submission" date="2019-12" db="EMBL/GenBank/DDBJ databases">
        <title>Genomic-based taxomic classification of the family Erythrobacteraceae.</title>
        <authorList>
            <person name="Xu L."/>
        </authorList>
    </citation>
    <scope>NUCLEOTIDE SEQUENCE [LARGE SCALE GENOMIC DNA]</scope>
    <source>
        <strain evidence="1 2">S36</strain>
    </source>
</reference>
<proteinExistence type="predicted"/>